<evidence type="ECO:0000313" key="2">
    <source>
        <dbReference type="EMBL" id="EFJ26841.1"/>
    </source>
</evidence>
<sequence length="281" mass="31664">IPPYMVAEAMSSLHGLDLRWSSPITPTEMQYVEQYVKARYPENTPGAAGPDEFKRKSPSAGQAKEWGVKKMPLEQSRLLDILTQKATSIATYTDSLSSIPEIHARNTLLRHLGVTDEDYLVVFTSSLKESMMMVGESYPFCRYMNFMTVLSEEVDWIREFASYKEAKVIVAPSNWLNLRIAGSQLSQNFRRKSKQQSPNLKGLFAFPAAENGGTRNSLHWVSEAQRNSWHVLLDASNLRLCDDQLNLTFHKPDYVLCTLSGVVGHSTSMTCLLVRRSSFGS</sequence>
<name>D8RM78_SELML</name>
<dbReference type="EMBL" id="GL377583">
    <property type="protein sequence ID" value="EFJ26841.1"/>
    <property type="molecule type" value="Genomic_DNA"/>
</dbReference>
<feature type="region of interest" description="Disordered" evidence="1">
    <location>
        <begin position="43"/>
        <end position="64"/>
    </location>
</feature>
<dbReference type="OMA" id="EFKEGIC"/>
<feature type="non-terminal residue" evidence="2">
    <location>
        <position position="1"/>
    </location>
</feature>
<evidence type="ECO:0000256" key="1">
    <source>
        <dbReference type="SAM" id="MobiDB-lite"/>
    </source>
</evidence>
<organism evidence="3">
    <name type="scientific">Selaginella moellendorffii</name>
    <name type="common">Spikemoss</name>
    <dbReference type="NCBI Taxonomy" id="88036"/>
    <lineage>
        <taxon>Eukaryota</taxon>
        <taxon>Viridiplantae</taxon>
        <taxon>Streptophyta</taxon>
        <taxon>Embryophyta</taxon>
        <taxon>Tracheophyta</taxon>
        <taxon>Lycopodiopsida</taxon>
        <taxon>Selaginellales</taxon>
        <taxon>Selaginellaceae</taxon>
        <taxon>Selaginella</taxon>
    </lineage>
</organism>
<dbReference type="HOGENOM" id="CLU_060834_0_0_1"/>
<gene>
    <name evidence="2" type="ORF">SELMODRAFT_96710</name>
</gene>
<dbReference type="Gene3D" id="3.40.640.10">
    <property type="entry name" value="Type I PLP-dependent aspartate aminotransferase-like (Major domain)"/>
    <property type="match status" value="1"/>
</dbReference>
<keyword evidence="3" id="KW-1185">Reference proteome</keyword>
<dbReference type="KEGG" id="smo:SELMODRAFT_96710"/>
<evidence type="ECO:0008006" key="4">
    <source>
        <dbReference type="Google" id="ProtNLM"/>
    </source>
</evidence>
<proteinExistence type="predicted"/>
<dbReference type="Gramene" id="EFJ26841">
    <property type="protein sequence ID" value="EFJ26841"/>
    <property type="gene ID" value="SELMODRAFT_96710"/>
</dbReference>
<dbReference type="InParanoid" id="D8RM78"/>
<dbReference type="Proteomes" id="UP000001514">
    <property type="component" value="Unassembled WGS sequence"/>
</dbReference>
<accession>D8RM78</accession>
<dbReference type="PANTHER" id="PTHR14237:SF50">
    <property type="entry name" value="OS11G0487100 PROTEIN"/>
    <property type="match status" value="1"/>
</dbReference>
<evidence type="ECO:0000313" key="3">
    <source>
        <dbReference type="Proteomes" id="UP000001514"/>
    </source>
</evidence>
<dbReference type="InterPro" id="IPR015421">
    <property type="entry name" value="PyrdxlP-dep_Trfase_major"/>
</dbReference>
<dbReference type="AlphaFoldDB" id="D8RM78"/>
<dbReference type="eggNOG" id="KOG2142">
    <property type="taxonomic scope" value="Eukaryota"/>
</dbReference>
<dbReference type="STRING" id="88036.D8RM78"/>
<reference evidence="2 3" key="1">
    <citation type="journal article" date="2011" name="Science">
        <title>The Selaginella genome identifies genetic changes associated with the evolution of vascular plants.</title>
        <authorList>
            <person name="Banks J.A."/>
            <person name="Nishiyama T."/>
            <person name="Hasebe M."/>
            <person name="Bowman J.L."/>
            <person name="Gribskov M."/>
            <person name="dePamphilis C."/>
            <person name="Albert V.A."/>
            <person name="Aono N."/>
            <person name="Aoyama T."/>
            <person name="Ambrose B.A."/>
            <person name="Ashton N.W."/>
            <person name="Axtell M.J."/>
            <person name="Barker E."/>
            <person name="Barker M.S."/>
            <person name="Bennetzen J.L."/>
            <person name="Bonawitz N.D."/>
            <person name="Chapple C."/>
            <person name="Cheng C."/>
            <person name="Correa L.G."/>
            <person name="Dacre M."/>
            <person name="DeBarry J."/>
            <person name="Dreyer I."/>
            <person name="Elias M."/>
            <person name="Engstrom E.M."/>
            <person name="Estelle M."/>
            <person name="Feng L."/>
            <person name="Finet C."/>
            <person name="Floyd S.K."/>
            <person name="Frommer W.B."/>
            <person name="Fujita T."/>
            <person name="Gramzow L."/>
            <person name="Gutensohn M."/>
            <person name="Harholt J."/>
            <person name="Hattori M."/>
            <person name="Heyl A."/>
            <person name="Hirai T."/>
            <person name="Hiwatashi Y."/>
            <person name="Ishikawa M."/>
            <person name="Iwata M."/>
            <person name="Karol K.G."/>
            <person name="Koehler B."/>
            <person name="Kolukisaoglu U."/>
            <person name="Kubo M."/>
            <person name="Kurata T."/>
            <person name="Lalonde S."/>
            <person name="Li K."/>
            <person name="Li Y."/>
            <person name="Litt A."/>
            <person name="Lyons E."/>
            <person name="Manning G."/>
            <person name="Maruyama T."/>
            <person name="Michael T.P."/>
            <person name="Mikami K."/>
            <person name="Miyazaki S."/>
            <person name="Morinaga S."/>
            <person name="Murata T."/>
            <person name="Mueller-Roeber B."/>
            <person name="Nelson D.R."/>
            <person name="Obara M."/>
            <person name="Oguri Y."/>
            <person name="Olmstead R.G."/>
            <person name="Onodera N."/>
            <person name="Petersen B.L."/>
            <person name="Pils B."/>
            <person name="Prigge M."/>
            <person name="Rensing S.A."/>
            <person name="Riano-Pachon D.M."/>
            <person name="Roberts A.W."/>
            <person name="Sato Y."/>
            <person name="Scheller H.V."/>
            <person name="Schulz B."/>
            <person name="Schulz C."/>
            <person name="Shakirov E.V."/>
            <person name="Shibagaki N."/>
            <person name="Shinohara N."/>
            <person name="Shippen D.E."/>
            <person name="Soerensen I."/>
            <person name="Sotooka R."/>
            <person name="Sugimoto N."/>
            <person name="Sugita M."/>
            <person name="Sumikawa N."/>
            <person name="Tanurdzic M."/>
            <person name="Theissen G."/>
            <person name="Ulvskov P."/>
            <person name="Wakazuki S."/>
            <person name="Weng J.K."/>
            <person name="Willats W.W."/>
            <person name="Wipf D."/>
            <person name="Wolf P.G."/>
            <person name="Yang L."/>
            <person name="Zimmer A.D."/>
            <person name="Zhu Q."/>
            <person name="Mitros T."/>
            <person name="Hellsten U."/>
            <person name="Loque D."/>
            <person name="Otillar R."/>
            <person name="Salamov A."/>
            <person name="Schmutz J."/>
            <person name="Shapiro H."/>
            <person name="Lindquist E."/>
            <person name="Lucas S."/>
            <person name="Rokhsar D."/>
            <person name="Grigoriev I.V."/>
        </authorList>
    </citation>
    <scope>NUCLEOTIDE SEQUENCE [LARGE SCALE GENOMIC DNA]</scope>
</reference>
<dbReference type="PANTHER" id="PTHR14237">
    <property type="entry name" value="MOLYBDOPTERIN COFACTOR SULFURASE MOSC"/>
    <property type="match status" value="1"/>
</dbReference>
<protein>
    <recommendedName>
        <fullName evidence="4">Aminotransferase class V domain-containing protein</fullName>
    </recommendedName>
</protein>